<feature type="region of interest" description="Disordered" evidence="1">
    <location>
        <begin position="28"/>
        <end position="87"/>
    </location>
</feature>
<dbReference type="Pfam" id="PF10213">
    <property type="entry name" value="MRP-S28"/>
    <property type="match status" value="1"/>
</dbReference>
<dbReference type="GO" id="GO:0032543">
    <property type="term" value="P:mitochondrial translation"/>
    <property type="evidence" value="ECO:0007669"/>
    <property type="project" value="InterPro"/>
</dbReference>
<sequence length="293" mass="32624">MSPVRTPISWECLFTPCTAVQIVPGWRFQHSDGSTPPADDTVNSGSGEPNDSVTEGAEASAEPDPTEEQEVAVVKKHSKPLSRKEKGKLADLAGEFERELDSAPVWPSNVPLYNVAGQMGDIFLNPTTEFPNLDGVARAVREKDRQKLAELLGDHQPLLYNFLHTMDLDEQMEQRGTSEAILHWETHQVLKVGPVNEPHPKDKVAKCTVHLRDLQRVCDLSDQALQHIALICGPRYDSRTGNLTLTSRKFGDREANRRDILRMLNMLVEAGHNFTASREQHTHTEDAPQEAVG</sequence>
<feature type="domain" description="Small ribosomal subunit protein mS35 mitochondrial conserved" evidence="2">
    <location>
        <begin position="196"/>
        <end position="273"/>
    </location>
</feature>
<gene>
    <name evidence="3" type="ORF">WJX73_009337</name>
</gene>
<accession>A0AAW1NWY2</accession>
<evidence type="ECO:0000313" key="3">
    <source>
        <dbReference type="EMBL" id="KAK9802061.1"/>
    </source>
</evidence>
<dbReference type="EMBL" id="JALJOQ010000072">
    <property type="protein sequence ID" value="KAK9802061.1"/>
    <property type="molecule type" value="Genomic_DNA"/>
</dbReference>
<dbReference type="PANTHER" id="PTHR13490:SF0">
    <property type="entry name" value="SMALL RIBOSOMAL SUBUNIT PROTEIN MS35"/>
    <property type="match status" value="1"/>
</dbReference>
<feature type="compositionally biased region" description="Polar residues" evidence="1">
    <location>
        <begin position="41"/>
        <end position="53"/>
    </location>
</feature>
<dbReference type="AlphaFoldDB" id="A0AAW1NWY2"/>
<name>A0AAW1NWY2_9CHLO</name>
<comment type="caution">
    <text evidence="3">The sequence shown here is derived from an EMBL/GenBank/DDBJ whole genome shotgun (WGS) entry which is preliminary data.</text>
</comment>
<evidence type="ECO:0000313" key="4">
    <source>
        <dbReference type="Proteomes" id="UP001465755"/>
    </source>
</evidence>
<protein>
    <recommendedName>
        <fullName evidence="2">Small ribosomal subunit protein mS35 mitochondrial conserved domain-containing protein</fullName>
    </recommendedName>
</protein>
<reference evidence="3 4" key="1">
    <citation type="journal article" date="2024" name="Nat. Commun.">
        <title>Phylogenomics reveals the evolutionary origins of lichenization in chlorophyte algae.</title>
        <authorList>
            <person name="Puginier C."/>
            <person name="Libourel C."/>
            <person name="Otte J."/>
            <person name="Skaloud P."/>
            <person name="Haon M."/>
            <person name="Grisel S."/>
            <person name="Petersen M."/>
            <person name="Berrin J.G."/>
            <person name="Delaux P.M."/>
            <person name="Dal Grande F."/>
            <person name="Keller J."/>
        </authorList>
    </citation>
    <scope>NUCLEOTIDE SEQUENCE [LARGE SCALE GENOMIC DNA]</scope>
    <source>
        <strain evidence="3 4">SAG 2036</strain>
    </source>
</reference>
<proteinExistence type="predicted"/>
<evidence type="ECO:0000256" key="1">
    <source>
        <dbReference type="SAM" id="MobiDB-lite"/>
    </source>
</evidence>
<keyword evidence="4" id="KW-1185">Reference proteome</keyword>
<dbReference type="InterPro" id="IPR039848">
    <property type="entry name" value="Ribosomal_mS35_mt"/>
</dbReference>
<dbReference type="GO" id="GO:0005763">
    <property type="term" value="C:mitochondrial small ribosomal subunit"/>
    <property type="evidence" value="ECO:0007669"/>
    <property type="project" value="TreeGrafter"/>
</dbReference>
<dbReference type="Proteomes" id="UP001465755">
    <property type="component" value="Unassembled WGS sequence"/>
</dbReference>
<organism evidence="3 4">
    <name type="scientific">Symbiochloris irregularis</name>
    <dbReference type="NCBI Taxonomy" id="706552"/>
    <lineage>
        <taxon>Eukaryota</taxon>
        <taxon>Viridiplantae</taxon>
        <taxon>Chlorophyta</taxon>
        <taxon>core chlorophytes</taxon>
        <taxon>Trebouxiophyceae</taxon>
        <taxon>Trebouxiales</taxon>
        <taxon>Trebouxiaceae</taxon>
        <taxon>Symbiochloris</taxon>
    </lineage>
</organism>
<dbReference type="GO" id="GO:0003735">
    <property type="term" value="F:structural constituent of ribosome"/>
    <property type="evidence" value="ECO:0007669"/>
    <property type="project" value="InterPro"/>
</dbReference>
<dbReference type="PANTHER" id="PTHR13490">
    <property type="entry name" value="MITOCHONDRIAL 28S RIBOSOMAL PROTEIN S28"/>
    <property type="match status" value="1"/>
</dbReference>
<evidence type="ECO:0000259" key="2">
    <source>
        <dbReference type="Pfam" id="PF10213"/>
    </source>
</evidence>
<dbReference type="InterPro" id="IPR019349">
    <property type="entry name" value="Ribosomal_mS35_mit"/>
</dbReference>